<dbReference type="AlphaFoldDB" id="M7XAM2"/>
<sequence>MLLQRQKLLWLSQRMMKGMFSVKNKKIVITGATGVLGESMAKHLANEGAQVLIIGRTPDKINALVESIRVSGGQAEGFIADVTDENQVESVASQIGQKHVYIDILVNLAGGNMPQAIVGPEQVLSDLSVEAVSKVMDLNYKGTLVPIKCLFPLMLESKAGNIINISSMAAIRPMTRVVGYASAKAAIDNLTKWLAVEFAQKHGENFRVNAIAPGFFLTEQNRNLLTKTDGSLTDRGLKIIGHTPMDRFGKPEDLLGVLQWLCSDASKFVTGTIIPIDGGFSAYSGV</sequence>
<dbReference type="STRING" id="1239962.C943_01674"/>
<evidence type="ECO:0000256" key="4">
    <source>
        <dbReference type="RuleBase" id="RU000363"/>
    </source>
</evidence>
<dbReference type="PANTHER" id="PTHR43618:SF8">
    <property type="entry name" value="7ALPHA-HYDROXYSTEROID DEHYDROGENASE"/>
    <property type="match status" value="1"/>
</dbReference>
<dbReference type="PROSITE" id="PS00061">
    <property type="entry name" value="ADH_SHORT"/>
    <property type="match status" value="1"/>
</dbReference>
<protein>
    <submittedName>
        <fullName evidence="5">D-mannonate oxidoreductase</fullName>
    </submittedName>
</protein>
<dbReference type="InParanoid" id="M7XAM2"/>
<comment type="similarity">
    <text evidence="1 4">Belongs to the short-chain dehydrogenases/reductases (SDR) family.</text>
</comment>
<dbReference type="InterPro" id="IPR036291">
    <property type="entry name" value="NAD(P)-bd_dom_sf"/>
</dbReference>
<accession>M7XAM2</accession>
<dbReference type="Gene3D" id="3.40.50.720">
    <property type="entry name" value="NAD(P)-binding Rossmann-like Domain"/>
    <property type="match status" value="1"/>
</dbReference>
<dbReference type="PANTHER" id="PTHR43618">
    <property type="entry name" value="7-ALPHA-HYDROXYSTEROID DEHYDROGENASE"/>
    <property type="match status" value="1"/>
</dbReference>
<keyword evidence="6" id="KW-1185">Reference proteome</keyword>
<name>M7XAM2_9BACT</name>
<evidence type="ECO:0000256" key="2">
    <source>
        <dbReference type="ARBA" id="ARBA00022857"/>
    </source>
</evidence>
<evidence type="ECO:0000256" key="3">
    <source>
        <dbReference type="ARBA" id="ARBA00023002"/>
    </source>
</evidence>
<dbReference type="InterPro" id="IPR002347">
    <property type="entry name" value="SDR_fam"/>
</dbReference>
<dbReference type="Pfam" id="PF00106">
    <property type="entry name" value="adh_short"/>
    <property type="match status" value="1"/>
</dbReference>
<gene>
    <name evidence="5" type="ORF">C943_01674</name>
</gene>
<dbReference type="eggNOG" id="COG1028">
    <property type="taxonomic scope" value="Bacteria"/>
</dbReference>
<keyword evidence="3" id="KW-0560">Oxidoreductase</keyword>
<dbReference type="InterPro" id="IPR052178">
    <property type="entry name" value="Sec_Metab_Biosynth_SDR"/>
</dbReference>
<comment type="caution">
    <text evidence="5">The sequence shown here is derived from an EMBL/GenBank/DDBJ whole genome shotgun (WGS) entry which is preliminary data.</text>
</comment>
<keyword evidence="2" id="KW-0521">NADP</keyword>
<dbReference type="EMBL" id="AMZY02000016">
    <property type="protein sequence ID" value="EMS31939.1"/>
    <property type="molecule type" value="Genomic_DNA"/>
</dbReference>
<evidence type="ECO:0000256" key="1">
    <source>
        <dbReference type="ARBA" id="ARBA00006484"/>
    </source>
</evidence>
<dbReference type="FunCoup" id="M7XAM2">
    <property type="interactions" value="3"/>
</dbReference>
<dbReference type="PRINTS" id="PR00081">
    <property type="entry name" value="GDHRDH"/>
</dbReference>
<dbReference type="InterPro" id="IPR020904">
    <property type="entry name" value="Sc_DH/Rdtase_CS"/>
</dbReference>
<proteinExistence type="inferred from homology"/>
<dbReference type="Proteomes" id="UP000010953">
    <property type="component" value="Unassembled WGS sequence"/>
</dbReference>
<dbReference type="PRINTS" id="PR00080">
    <property type="entry name" value="SDRFAMILY"/>
</dbReference>
<dbReference type="GO" id="GO:0016616">
    <property type="term" value="F:oxidoreductase activity, acting on the CH-OH group of donors, NAD or NADP as acceptor"/>
    <property type="evidence" value="ECO:0007669"/>
    <property type="project" value="UniProtKB-ARBA"/>
</dbReference>
<dbReference type="FunFam" id="3.40.50.720:FF:000240">
    <property type="entry name" value="SDR family oxidoreductase"/>
    <property type="match status" value="1"/>
</dbReference>
<evidence type="ECO:0000313" key="5">
    <source>
        <dbReference type="EMBL" id="EMS31939.1"/>
    </source>
</evidence>
<dbReference type="SUPFAM" id="SSF51735">
    <property type="entry name" value="NAD(P)-binding Rossmann-fold domains"/>
    <property type="match status" value="1"/>
</dbReference>
<dbReference type="GO" id="GO:0005975">
    <property type="term" value="P:carbohydrate metabolic process"/>
    <property type="evidence" value="ECO:0007669"/>
    <property type="project" value="UniProtKB-ARBA"/>
</dbReference>
<organism evidence="5 6">
    <name type="scientific">Mariniradius saccharolyticus AK6</name>
    <dbReference type="NCBI Taxonomy" id="1239962"/>
    <lineage>
        <taxon>Bacteria</taxon>
        <taxon>Pseudomonadati</taxon>
        <taxon>Bacteroidota</taxon>
        <taxon>Cytophagia</taxon>
        <taxon>Cytophagales</taxon>
        <taxon>Cyclobacteriaceae</taxon>
        <taxon>Mariniradius</taxon>
    </lineage>
</organism>
<evidence type="ECO:0000313" key="6">
    <source>
        <dbReference type="Proteomes" id="UP000010953"/>
    </source>
</evidence>
<reference evidence="5" key="1">
    <citation type="submission" date="2013-01" db="EMBL/GenBank/DDBJ databases">
        <title>Genome assembly of Mariniradius saccharolyticus AK6.</title>
        <authorList>
            <person name="Vaidya B."/>
            <person name="Khatri I."/>
            <person name="Tanuku N.R.S."/>
            <person name="Subramanian S."/>
            <person name="Pinnaka A."/>
        </authorList>
    </citation>
    <scope>NUCLEOTIDE SEQUENCE [LARGE SCALE GENOMIC DNA]</scope>
    <source>
        <strain evidence="5">AK6</strain>
    </source>
</reference>
<dbReference type="NCBIfam" id="NF006132">
    <property type="entry name" value="PRK08277.1"/>
    <property type="match status" value="1"/>
</dbReference>